<organism evidence="2 3">
    <name type="scientific">Schistosoma haematobium</name>
    <name type="common">Blood fluke</name>
    <dbReference type="NCBI Taxonomy" id="6185"/>
    <lineage>
        <taxon>Eukaryota</taxon>
        <taxon>Metazoa</taxon>
        <taxon>Spiralia</taxon>
        <taxon>Lophotrochozoa</taxon>
        <taxon>Platyhelminthes</taxon>
        <taxon>Trematoda</taxon>
        <taxon>Digenea</taxon>
        <taxon>Strigeidida</taxon>
        <taxon>Schistosomatoidea</taxon>
        <taxon>Schistosomatidae</taxon>
        <taxon>Schistosoma</taxon>
    </lineage>
</organism>
<comment type="caution">
    <text evidence="2">The sequence shown here is derived from an EMBL/GenBank/DDBJ whole genome shotgun (WGS) entry which is preliminary data.</text>
</comment>
<dbReference type="RefSeq" id="XP_051064413.1">
    <property type="nucleotide sequence ID" value="XM_051217979.1"/>
</dbReference>
<dbReference type="CTD" id="24592687"/>
<dbReference type="EMBL" id="AMPZ03000008">
    <property type="protein sequence ID" value="KAH9579440.1"/>
    <property type="molecule type" value="Genomic_DNA"/>
</dbReference>
<dbReference type="PANTHER" id="PTHR35455">
    <property type="entry name" value="UNNAMED PRODUCT"/>
    <property type="match status" value="1"/>
</dbReference>
<dbReference type="Proteomes" id="UP000471633">
    <property type="component" value="Unassembled WGS sequence"/>
</dbReference>
<evidence type="ECO:0000313" key="2">
    <source>
        <dbReference type="EMBL" id="KAH9579440.1"/>
    </source>
</evidence>
<reference evidence="2" key="4">
    <citation type="journal article" date="2022" name="PLoS Pathog.">
        <title>Chromosome-level genome of Schistosoma haematobium underpins genome-wide explorations of molecular variation.</title>
        <authorList>
            <person name="Stroehlein A.J."/>
            <person name="Korhonen P.K."/>
            <person name="Lee V.V."/>
            <person name="Ralph S.A."/>
            <person name="Mentink-Kane M."/>
            <person name="You H."/>
            <person name="McManus D.P."/>
            <person name="Tchuente L.T."/>
            <person name="Stothard J.R."/>
            <person name="Kaur P."/>
            <person name="Dudchenko O."/>
            <person name="Aiden E.L."/>
            <person name="Yang B."/>
            <person name="Yang H."/>
            <person name="Emery A.M."/>
            <person name="Webster B.L."/>
            <person name="Brindley P.J."/>
            <person name="Rollinson D."/>
            <person name="Chang B.C.H."/>
            <person name="Gasser R.B."/>
            <person name="Young N.D."/>
        </authorList>
    </citation>
    <scope>NUCLEOTIDE SEQUENCE</scope>
</reference>
<reference evidence="2" key="1">
    <citation type="journal article" date="2012" name="Nat. Genet.">
        <title>Whole-genome sequence of Schistosoma haematobium.</title>
        <authorList>
            <person name="Young N.D."/>
            <person name="Jex A.R."/>
            <person name="Li B."/>
            <person name="Liu S."/>
            <person name="Yang L."/>
            <person name="Xiong Z."/>
            <person name="Li Y."/>
            <person name="Cantacessi C."/>
            <person name="Hall R.S."/>
            <person name="Xu X."/>
            <person name="Chen F."/>
            <person name="Wu X."/>
            <person name="Zerlotini A."/>
            <person name="Oliveira G."/>
            <person name="Hofmann A."/>
            <person name="Zhang G."/>
            <person name="Fang X."/>
            <person name="Kang Y."/>
            <person name="Campbell B.E."/>
            <person name="Loukas A."/>
            <person name="Ranganathan S."/>
            <person name="Rollinson D."/>
            <person name="Rinaldi G."/>
            <person name="Brindley P.J."/>
            <person name="Yang H."/>
            <person name="Wang J."/>
            <person name="Wang J."/>
            <person name="Gasser R.B."/>
        </authorList>
    </citation>
    <scope>NUCLEOTIDE SEQUENCE</scope>
</reference>
<dbReference type="AlphaFoldDB" id="A0A922LDP4"/>
<evidence type="ECO:0000313" key="3">
    <source>
        <dbReference type="Proteomes" id="UP000471633"/>
    </source>
</evidence>
<evidence type="ECO:0000256" key="1">
    <source>
        <dbReference type="SAM" id="SignalP"/>
    </source>
</evidence>
<dbReference type="PANTHER" id="PTHR35455:SF1">
    <property type="entry name" value="AGAP005842-PA"/>
    <property type="match status" value="1"/>
</dbReference>
<reference evidence="2" key="3">
    <citation type="submission" date="2021-06" db="EMBL/GenBank/DDBJ databases">
        <title>Chromosome-level genome assembly for S. haematobium.</title>
        <authorList>
            <person name="Stroehlein A.J."/>
        </authorList>
    </citation>
    <scope>NUCLEOTIDE SEQUENCE</scope>
</reference>
<keyword evidence="1" id="KW-0732">Signal</keyword>
<feature type="signal peptide" evidence="1">
    <location>
        <begin position="1"/>
        <end position="18"/>
    </location>
</feature>
<protein>
    <submittedName>
        <fullName evidence="2">Uncharacterized protein</fullName>
    </submittedName>
</protein>
<sequence>MLIILTIYLVFLVCGSSARSLFKFPVYQYKRKATNEQLFQKVATNCSDTCPLEHNSSSLEHTKCVRLCMSRSCYNSLYGFDELEEGEIDVRFSSFKGCVLQKLKEKGFRVI</sequence>
<feature type="chain" id="PRO_5037886125" evidence="1">
    <location>
        <begin position="19"/>
        <end position="111"/>
    </location>
</feature>
<gene>
    <name evidence="2" type="ORF">MS3_00009592</name>
</gene>
<keyword evidence="3" id="KW-1185">Reference proteome</keyword>
<name>A0A922LDP4_SCHHA</name>
<dbReference type="Pfam" id="PF16029">
    <property type="entry name" value="DUF4787"/>
    <property type="match status" value="1"/>
</dbReference>
<dbReference type="InterPro" id="IPR031985">
    <property type="entry name" value="DUF4787"/>
</dbReference>
<dbReference type="GeneID" id="24592687"/>
<reference evidence="2" key="2">
    <citation type="journal article" date="2019" name="Gigascience">
        <title>High-quality Schistosoma haematobium genome achieved by single-molecule and long-range sequencing.</title>
        <authorList>
            <person name="Stroehlein A.J."/>
            <person name="Korhonen P.K."/>
            <person name="Chong T.M."/>
            <person name="Lim Y.L."/>
            <person name="Chan K.G."/>
            <person name="Webster B."/>
            <person name="Rollinson D."/>
            <person name="Brindley P.J."/>
            <person name="Gasser R.B."/>
            <person name="Young N.D."/>
        </authorList>
    </citation>
    <scope>NUCLEOTIDE SEQUENCE</scope>
</reference>
<proteinExistence type="predicted"/>
<accession>A0A922LDP4</accession>